<organism evidence="12 13">
    <name type="scientific">Desulfomicrobium orale DSM 12838</name>
    <dbReference type="NCBI Taxonomy" id="888061"/>
    <lineage>
        <taxon>Bacteria</taxon>
        <taxon>Pseudomonadati</taxon>
        <taxon>Thermodesulfobacteriota</taxon>
        <taxon>Desulfovibrionia</taxon>
        <taxon>Desulfovibrionales</taxon>
        <taxon>Desulfomicrobiaceae</taxon>
        <taxon>Desulfomicrobium</taxon>
    </lineage>
</organism>
<evidence type="ECO:0000256" key="5">
    <source>
        <dbReference type="ARBA" id="ARBA00023125"/>
    </source>
</evidence>
<dbReference type="KEGG" id="doa:AXF15_02705"/>
<evidence type="ECO:0000256" key="2">
    <source>
        <dbReference type="ARBA" id="ARBA00022797"/>
    </source>
</evidence>
<keyword evidence="8" id="KW-0175">Coiled coil</keyword>
<dbReference type="Pfam" id="PF18024">
    <property type="entry name" value="HTH_50"/>
    <property type="match status" value="1"/>
</dbReference>
<keyword evidence="6" id="KW-0804">Transcription</keyword>
<dbReference type="InterPro" id="IPR030828">
    <property type="entry name" value="HTH_TyrR"/>
</dbReference>
<evidence type="ECO:0000259" key="9">
    <source>
        <dbReference type="PROSITE" id="PS50045"/>
    </source>
</evidence>
<dbReference type="Gene3D" id="1.10.10.60">
    <property type="entry name" value="Homeodomain-like"/>
    <property type="match status" value="1"/>
</dbReference>
<dbReference type="InterPro" id="IPR025944">
    <property type="entry name" value="Sigma_54_int_dom_CS"/>
</dbReference>
<gene>
    <name evidence="12" type="ORF">AXF15_02705</name>
</gene>
<dbReference type="NCBIfam" id="TIGR00229">
    <property type="entry name" value="sensory_box"/>
    <property type="match status" value="1"/>
</dbReference>
<evidence type="ECO:0000259" key="10">
    <source>
        <dbReference type="PROSITE" id="PS50112"/>
    </source>
</evidence>
<dbReference type="InterPro" id="IPR000014">
    <property type="entry name" value="PAS"/>
</dbReference>
<dbReference type="GO" id="GO:0003677">
    <property type="term" value="F:DNA binding"/>
    <property type="evidence" value="ECO:0007669"/>
    <property type="project" value="UniProtKB-KW"/>
</dbReference>
<dbReference type="PROSITE" id="PS00688">
    <property type="entry name" value="SIGMA54_INTERACT_3"/>
    <property type="match status" value="1"/>
</dbReference>
<keyword evidence="5" id="KW-0238">DNA-binding</keyword>
<accession>A0A0X8JNT3</accession>
<dbReference type="GO" id="GO:0005524">
    <property type="term" value="F:ATP binding"/>
    <property type="evidence" value="ECO:0007669"/>
    <property type="project" value="UniProtKB-KW"/>
</dbReference>
<dbReference type="Gene3D" id="3.40.50.300">
    <property type="entry name" value="P-loop containing nucleotide triphosphate hydrolases"/>
    <property type="match status" value="1"/>
</dbReference>
<dbReference type="PANTHER" id="PTHR32071">
    <property type="entry name" value="TRANSCRIPTIONAL REGULATORY PROTEIN"/>
    <property type="match status" value="1"/>
</dbReference>
<dbReference type="InterPro" id="IPR002078">
    <property type="entry name" value="Sigma_54_int"/>
</dbReference>
<dbReference type="InterPro" id="IPR035965">
    <property type="entry name" value="PAS-like_dom_sf"/>
</dbReference>
<protein>
    <recommendedName>
        <fullName evidence="7">HTH-type transcriptional regulatory protein TyrR</fullName>
    </recommendedName>
</protein>
<dbReference type="InterPro" id="IPR027417">
    <property type="entry name" value="P-loop_NTPase"/>
</dbReference>
<dbReference type="AlphaFoldDB" id="A0A0X8JNT3"/>
<feature type="coiled-coil region" evidence="8">
    <location>
        <begin position="234"/>
        <end position="261"/>
    </location>
</feature>
<dbReference type="Gene3D" id="3.30.450.20">
    <property type="entry name" value="PAS domain"/>
    <property type="match status" value="1"/>
</dbReference>
<dbReference type="InterPro" id="IPR025943">
    <property type="entry name" value="Sigma_54_int_dom_ATP-bd_2"/>
</dbReference>
<feature type="domain" description="PAC" evidence="11">
    <location>
        <begin position="191"/>
        <end position="243"/>
    </location>
</feature>
<dbReference type="SMART" id="SM00091">
    <property type="entry name" value="PAS"/>
    <property type="match status" value="1"/>
</dbReference>
<keyword evidence="2" id="KW-0058">Aromatic hydrocarbons catabolism</keyword>
<dbReference type="SUPFAM" id="SSF46689">
    <property type="entry name" value="Homeodomain-like"/>
    <property type="match status" value="1"/>
</dbReference>
<feature type="domain" description="PAS" evidence="10">
    <location>
        <begin position="124"/>
        <end position="169"/>
    </location>
</feature>
<evidence type="ECO:0000256" key="4">
    <source>
        <dbReference type="ARBA" id="ARBA00023015"/>
    </source>
</evidence>
<dbReference type="InterPro" id="IPR000700">
    <property type="entry name" value="PAS-assoc_C"/>
</dbReference>
<dbReference type="InterPro" id="IPR009057">
    <property type="entry name" value="Homeodomain-like_sf"/>
</dbReference>
<dbReference type="Pfam" id="PF25601">
    <property type="entry name" value="AAA_lid_14"/>
    <property type="match status" value="1"/>
</dbReference>
<evidence type="ECO:0000256" key="6">
    <source>
        <dbReference type="ARBA" id="ARBA00023163"/>
    </source>
</evidence>
<dbReference type="STRING" id="888061.AXF15_02705"/>
<dbReference type="InterPro" id="IPR058031">
    <property type="entry name" value="AAA_lid_NorR"/>
</dbReference>
<feature type="domain" description="Sigma-54 factor interaction" evidence="9">
    <location>
        <begin position="265"/>
        <end position="494"/>
    </location>
</feature>
<keyword evidence="1" id="KW-0547">Nucleotide-binding</keyword>
<dbReference type="SUPFAM" id="SSF55785">
    <property type="entry name" value="PYP-like sensor domain (PAS domain)"/>
    <property type="match status" value="1"/>
</dbReference>
<dbReference type="InterPro" id="IPR003593">
    <property type="entry name" value="AAA+_ATPase"/>
</dbReference>
<dbReference type="PROSITE" id="PS50112">
    <property type="entry name" value="PAS"/>
    <property type="match status" value="1"/>
</dbReference>
<reference evidence="13" key="1">
    <citation type="submission" date="2016-02" db="EMBL/GenBank/DDBJ databases">
        <authorList>
            <person name="Holder M.E."/>
            <person name="Ajami N.J."/>
            <person name="Petrosino J.F."/>
        </authorList>
    </citation>
    <scope>NUCLEOTIDE SEQUENCE [LARGE SCALE GENOMIC DNA]</scope>
    <source>
        <strain evidence="13">DSM 12838</strain>
    </source>
</reference>
<sequence>MHDFKKLAETLARTCPANVGFGLFSGDDWLLVQANGKLCGFLETKQPLPSLPFSQLLRDADIADIVPHVLGSAPNTTMKFTHRGKSYAFVWMYAFPEDSSQTQAQAFYLLELPPDPVYDPNELLWEQLHVILDSIHDGIWIIDGNGITVHVNKALKRIADITPEDVIGKHVTVPMREGKFSSCVTLQALKEKRSVTLFDDYASGKRCLNTSTPIFDHDGNVWRVVASIRDITELDMLQSRLVKTEQEIRAYKRRLDMLGQESGGFLAGSLLMRNCLHELEKAARSSSGVLILGETGTGKSLAASIIHQKSSRASGPYITVNCAAIPPSLIESELFGYEKGAFSGAGQHGKKGYFELAHTGTLLLDEIGELPLNMQAKLLHVLDNQSFHRVGGEKSISVDVRVIAATNRPLEKLVESGEYRADLYYRLRVLSVQLPPLRQHAEDIVELTNYFLDDACNRHGITKVFAPQVLAHFMSYSWPGNVRELRATVDFLVAMSENKLVVPSDLPRHILGASAIPDDAGLDNTPQTLKAAVRNLEYTMVRSALLETGSTYKAAERLGVSQSTVMRKAQQFGLKTER</sequence>
<dbReference type="RefSeq" id="WP_066602980.1">
    <property type="nucleotide sequence ID" value="NZ_CP014230.1"/>
</dbReference>
<dbReference type="PROSITE" id="PS50113">
    <property type="entry name" value="PAC"/>
    <property type="match status" value="1"/>
</dbReference>
<dbReference type="GO" id="GO:0006355">
    <property type="term" value="P:regulation of DNA-templated transcription"/>
    <property type="evidence" value="ECO:0007669"/>
    <property type="project" value="InterPro"/>
</dbReference>
<dbReference type="Pfam" id="PF00158">
    <property type="entry name" value="Sigma54_activat"/>
    <property type="match status" value="1"/>
</dbReference>
<dbReference type="SMART" id="SM00382">
    <property type="entry name" value="AAA"/>
    <property type="match status" value="1"/>
</dbReference>
<keyword evidence="4" id="KW-0805">Transcription regulation</keyword>
<keyword evidence="3" id="KW-0067">ATP-binding</keyword>
<dbReference type="Pfam" id="PF00989">
    <property type="entry name" value="PAS"/>
    <property type="match status" value="1"/>
</dbReference>
<dbReference type="Gene3D" id="1.10.8.60">
    <property type="match status" value="1"/>
</dbReference>
<dbReference type="Proteomes" id="UP000063964">
    <property type="component" value="Chromosome"/>
</dbReference>
<dbReference type="InterPro" id="IPR013767">
    <property type="entry name" value="PAS_fold"/>
</dbReference>
<proteinExistence type="predicted"/>
<dbReference type="CDD" id="cd00009">
    <property type="entry name" value="AAA"/>
    <property type="match status" value="1"/>
</dbReference>
<dbReference type="SUPFAM" id="SSF52540">
    <property type="entry name" value="P-loop containing nucleoside triphosphate hydrolases"/>
    <property type="match status" value="1"/>
</dbReference>
<evidence type="ECO:0000313" key="12">
    <source>
        <dbReference type="EMBL" id="AMD92122.1"/>
    </source>
</evidence>
<dbReference type="OrthoDB" id="9763792at2"/>
<dbReference type="FunFam" id="3.40.50.300:FF:000006">
    <property type="entry name" value="DNA-binding transcriptional regulator NtrC"/>
    <property type="match status" value="1"/>
</dbReference>
<evidence type="ECO:0000313" key="13">
    <source>
        <dbReference type="Proteomes" id="UP000063964"/>
    </source>
</evidence>
<dbReference type="EMBL" id="CP014230">
    <property type="protein sequence ID" value="AMD92122.1"/>
    <property type="molecule type" value="Genomic_DNA"/>
</dbReference>
<dbReference type="CDD" id="cd00130">
    <property type="entry name" value="PAS"/>
    <property type="match status" value="1"/>
</dbReference>
<name>A0A0X8JNT3_9BACT</name>
<evidence type="ECO:0000256" key="1">
    <source>
        <dbReference type="ARBA" id="ARBA00022741"/>
    </source>
</evidence>
<keyword evidence="13" id="KW-1185">Reference proteome</keyword>
<dbReference type="PANTHER" id="PTHR32071:SF57">
    <property type="entry name" value="C4-DICARBOXYLATE TRANSPORT TRANSCRIPTIONAL REGULATORY PROTEIN DCTD"/>
    <property type="match status" value="1"/>
</dbReference>
<dbReference type="PROSITE" id="PS50045">
    <property type="entry name" value="SIGMA54_INTERACT_4"/>
    <property type="match status" value="1"/>
</dbReference>
<evidence type="ECO:0000256" key="7">
    <source>
        <dbReference type="ARBA" id="ARBA00029500"/>
    </source>
</evidence>
<evidence type="ECO:0000256" key="8">
    <source>
        <dbReference type="SAM" id="Coils"/>
    </source>
</evidence>
<evidence type="ECO:0000256" key="3">
    <source>
        <dbReference type="ARBA" id="ARBA00022840"/>
    </source>
</evidence>
<dbReference type="PROSITE" id="PS00676">
    <property type="entry name" value="SIGMA54_INTERACT_2"/>
    <property type="match status" value="1"/>
</dbReference>
<evidence type="ECO:0000259" key="11">
    <source>
        <dbReference type="PROSITE" id="PS50113"/>
    </source>
</evidence>